<protein>
    <submittedName>
        <fullName evidence="2">Zinc ribbon domain-containing protein</fullName>
    </submittedName>
</protein>
<comment type="caution">
    <text evidence="2">The sequence shown here is derived from an EMBL/GenBank/DDBJ whole genome shotgun (WGS) entry which is preliminary data.</text>
</comment>
<evidence type="ECO:0000313" key="2">
    <source>
        <dbReference type="EMBL" id="MDF0478990.1"/>
    </source>
</evidence>
<name>A0ABT5WZ07_9ENTE</name>
<proteinExistence type="predicted"/>
<dbReference type="Proteomes" id="UP001147148">
    <property type="component" value="Unassembled WGS sequence"/>
</dbReference>
<reference evidence="2" key="1">
    <citation type="submission" date="2022-10" db="EMBL/GenBank/DDBJ databases">
        <title>Vagococcus sp. isolated from poultry meat.</title>
        <authorList>
            <person name="Johansson P."/>
            <person name="Bjorkroth J."/>
        </authorList>
    </citation>
    <scope>NUCLEOTIDE SEQUENCE</scope>
    <source>
        <strain evidence="2">PNs007</strain>
    </source>
</reference>
<keyword evidence="1" id="KW-1133">Transmembrane helix</keyword>
<gene>
    <name evidence="2" type="ORF">OL233_01720</name>
</gene>
<evidence type="ECO:0000313" key="3">
    <source>
        <dbReference type="Proteomes" id="UP001147148"/>
    </source>
</evidence>
<organism evidence="2 3">
    <name type="scientific">Vagococcus proximus</name>
    <dbReference type="NCBI Taxonomy" id="2991417"/>
    <lineage>
        <taxon>Bacteria</taxon>
        <taxon>Bacillati</taxon>
        <taxon>Bacillota</taxon>
        <taxon>Bacilli</taxon>
        <taxon>Lactobacillales</taxon>
        <taxon>Enterococcaceae</taxon>
        <taxon>Vagococcus</taxon>
    </lineage>
</organism>
<dbReference type="RefSeq" id="WP_275470637.1">
    <property type="nucleotide sequence ID" value="NZ_JAPDSH010000001.1"/>
</dbReference>
<sequence>MEYCSNCGEKLASEAKFCGSCVTKVMKDEKKVETKEEVNKEKTIETTTQQPKGSKKKIGMIVGAVLVLALIGFGLKASGMFTPKMEKYAGVYMKKRSGSMPGDHTESYNEVPLDSVEDESYIELTEDGVYKKGFIQRFNDTRELYAKRLGVTDYAIDGNEIKRNRSLNPDEIKEYVRLYLDSDGKRIANKSRYEKYMNAGSEYVEEKNDNYGRYELYDITNWYIKENENDLADHMEYDFINEDGELVSINYYSDEDKTSISIYNKE</sequence>
<keyword evidence="1" id="KW-0472">Membrane</keyword>
<keyword evidence="1" id="KW-0812">Transmembrane</keyword>
<dbReference type="EMBL" id="JAPDSH010000001">
    <property type="protein sequence ID" value="MDF0478990.1"/>
    <property type="molecule type" value="Genomic_DNA"/>
</dbReference>
<feature type="transmembrane region" description="Helical" evidence="1">
    <location>
        <begin position="58"/>
        <end position="75"/>
    </location>
</feature>
<accession>A0ABT5WZ07</accession>
<keyword evidence="3" id="KW-1185">Reference proteome</keyword>
<evidence type="ECO:0000256" key="1">
    <source>
        <dbReference type="SAM" id="Phobius"/>
    </source>
</evidence>